<dbReference type="Proteomes" id="UP000240424">
    <property type="component" value="Unassembled WGS sequence"/>
</dbReference>
<protein>
    <recommendedName>
        <fullName evidence="5">Capsular polysaccharide biosynthesis protein</fullName>
    </recommendedName>
</protein>
<dbReference type="InterPro" id="IPR050445">
    <property type="entry name" value="Bact_polysacc_biosynth/exp"/>
</dbReference>
<evidence type="ECO:0000313" key="4">
    <source>
        <dbReference type="Proteomes" id="UP000240424"/>
    </source>
</evidence>
<sequence>MTGMKGLLAVVRDKLLVLIIWTLAGAAAAGGINLLVPVVYEANAKIFIATPYWNDSTALADPNVGGAQNLAYGDEFTQQRMTSYERLVSTPIVTDTVAEQLRLGESGDDLSKKLTGRAVPETVMLQVNAQDSSPARAAAIADMAARRTIEVIKAIERPPNNAVPPVQPVLFEPASVPKRPISPRTLLTVVCGAVIGFLLGLSLVVRYATSREARRLARFRGDDGGDTTPAATPTGPLGVLTTGVQPLAGGVDVDAKLLRIEVAHGLTEAGVRSLAMTSPRATPTTGIVADRLAVALGQADSPTIVVRADIAAGQSDSTVRLSDLVGAPAAVDAAIQTDERSGLSWIALANSSEGPPADQLGANMRFLLNELAGRYQYVIVVSSGTLELTDALDMAGLCGASILVDPVALTTGAQVRESERLLRLARGTYLGRVVIVDRAFLQDVELPQSDRRRTAVSNQSTGVDGEPWS</sequence>
<dbReference type="RefSeq" id="WP_077079789.1">
    <property type="nucleotide sequence ID" value="NZ_FUEZ01000004.1"/>
</dbReference>
<keyword evidence="2" id="KW-0472">Membrane</keyword>
<evidence type="ECO:0008006" key="5">
    <source>
        <dbReference type="Google" id="ProtNLM"/>
    </source>
</evidence>
<evidence type="ECO:0000256" key="2">
    <source>
        <dbReference type="SAM" id="Phobius"/>
    </source>
</evidence>
<feature type="region of interest" description="Disordered" evidence="1">
    <location>
        <begin position="219"/>
        <end position="238"/>
    </location>
</feature>
<evidence type="ECO:0000256" key="1">
    <source>
        <dbReference type="SAM" id="MobiDB-lite"/>
    </source>
</evidence>
<feature type="compositionally biased region" description="Low complexity" evidence="1">
    <location>
        <begin position="226"/>
        <end position="238"/>
    </location>
</feature>
<dbReference type="AlphaFoldDB" id="A0A2U3PBI2"/>
<dbReference type="PANTHER" id="PTHR32309:SF31">
    <property type="entry name" value="CAPSULAR EXOPOLYSACCHARIDE FAMILY"/>
    <property type="match status" value="1"/>
</dbReference>
<keyword evidence="4" id="KW-1185">Reference proteome</keyword>
<dbReference type="EMBL" id="FUEZ01000004">
    <property type="protein sequence ID" value="SPM41118.1"/>
    <property type="molecule type" value="Genomic_DNA"/>
</dbReference>
<keyword evidence="2" id="KW-0812">Transmembrane</keyword>
<dbReference type="Gene3D" id="3.40.50.300">
    <property type="entry name" value="P-loop containing nucleotide triphosphate hydrolases"/>
    <property type="match status" value="1"/>
</dbReference>
<proteinExistence type="predicted"/>
<evidence type="ECO:0000313" key="3">
    <source>
        <dbReference type="EMBL" id="SPM41118.1"/>
    </source>
</evidence>
<organism evidence="3 4">
    <name type="scientific">Mycobacterium numidiamassiliense</name>
    <dbReference type="NCBI Taxonomy" id="1841861"/>
    <lineage>
        <taxon>Bacteria</taxon>
        <taxon>Bacillati</taxon>
        <taxon>Actinomycetota</taxon>
        <taxon>Actinomycetes</taxon>
        <taxon>Mycobacteriales</taxon>
        <taxon>Mycobacteriaceae</taxon>
        <taxon>Mycobacterium</taxon>
    </lineage>
</organism>
<accession>A0A2U3PBI2</accession>
<feature type="transmembrane region" description="Helical" evidence="2">
    <location>
        <begin position="186"/>
        <end position="208"/>
    </location>
</feature>
<keyword evidence="2" id="KW-1133">Transmembrane helix</keyword>
<dbReference type="InterPro" id="IPR027417">
    <property type="entry name" value="P-loop_NTPase"/>
</dbReference>
<name>A0A2U3PBI2_9MYCO</name>
<dbReference type="STRING" id="1841861.GCA_900157365_01640"/>
<gene>
    <name evidence="3" type="ORF">MNAB215_3321</name>
</gene>
<reference evidence="3 4" key="1">
    <citation type="submission" date="2017-01" db="EMBL/GenBank/DDBJ databases">
        <authorList>
            <consortium name="Urmite Genomes"/>
        </authorList>
    </citation>
    <scope>NUCLEOTIDE SEQUENCE [LARGE SCALE GENOMIC DNA]</scope>
    <source>
        <strain evidence="3 4">AB215</strain>
    </source>
</reference>
<dbReference type="PANTHER" id="PTHR32309">
    <property type="entry name" value="TYROSINE-PROTEIN KINASE"/>
    <property type="match status" value="1"/>
</dbReference>